<protein>
    <submittedName>
        <fullName evidence="1">Uncharacterized protein</fullName>
    </submittedName>
</protein>
<proteinExistence type="predicted"/>
<comment type="caution">
    <text evidence="1">The sequence shown here is derived from an EMBL/GenBank/DDBJ whole genome shotgun (WGS) entry which is preliminary data.</text>
</comment>
<dbReference type="AlphaFoldDB" id="A0A4E0QLD3"/>
<dbReference type="Proteomes" id="UP000030428">
    <property type="component" value="Unassembled WGS sequence"/>
</dbReference>
<accession>A0A4E0QLD3</accession>
<evidence type="ECO:0000313" key="2">
    <source>
        <dbReference type="Proteomes" id="UP000030428"/>
    </source>
</evidence>
<dbReference type="EMBL" id="JSZA02000201">
    <property type="protein sequence ID" value="TGO02173.1"/>
    <property type="molecule type" value="Genomic_DNA"/>
</dbReference>
<name>A0A4E0QLD3_9GAMM</name>
<organism evidence="1 2">
    <name type="scientific">Candidatus Thiomargarita nelsonii</name>
    <dbReference type="NCBI Taxonomy" id="1003181"/>
    <lineage>
        <taxon>Bacteria</taxon>
        <taxon>Pseudomonadati</taxon>
        <taxon>Pseudomonadota</taxon>
        <taxon>Gammaproteobacteria</taxon>
        <taxon>Thiotrichales</taxon>
        <taxon>Thiotrichaceae</taxon>
        <taxon>Thiomargarita</taxon>
    </lineage>
</organism>
<gene>
    <name evidence="1" type="ORF">PN36_29340</name>
</gene>
<reference evidence="1 2" key="1">
    <citation type="journal article" date="2016" name="Front. Microbiol.">
        <title>Single-Cell (Meta-)Genomics of a Dimorphic Candidatus Thiomargarita nelsonii Reveals Genomic Plasticity.</title>
        <authorList>
            <person name="Flood B.E."/>
            <person name="Fliss P."/>
            <person name="Jones D.S."/>
            <person name="Dick G.J."/>
            <person name="Jain S."/>
            <person name="Kaster A.K."/>
            <person name="Winkel M."/>
            <person name="Mussmann M."/>
            <person name="Bailey J."/>
        </authorList>
    </citation>
    <scope>NUCLEOTIDE SEQUENCE [LARGE SCALE GENOMIC DNA]</scope>
    <source>
        <strain evidence="1">Hydrate Ridge</strain>
    </source>
</reference>
<sequence>MAAICAGLAAPEQKLAFLRKWAHPKIKRELKPANLLFKKEADLRSGQSQFIQNVFGTFD</sequence>
<evidence type="ECO:0000313" key="1">
    <source>
        <dbReference type="EMBL" id="TGO02173.1"/>
    </source>
</evidence>
<keyword evidence="2" id="KW-1185">Reference proteome</keyword>